<comment type="subcellular location">
    <subcellularLocation>
        <location evidence="1">Nucleus</location>
    </subcellularLocation>
</comment>
<evidence type="ECO:0000256" key="1">
    <source>
        <dbReference type="ARBA" id="ARBA00004123"/>
    </source>
</evidence>
<dbReference type="FunFam" id="3.30.730.10:FF:000001">
    <property type="entry name" value="Ethylene-responsive transcription factor 2"/>
    <property type="match status" value="1"/>
</dbReference>
<accession>A0A6A5LQ22</accession>
<evidence type="ECO:0000256" key="8">
    <source>
        <dbReference type="ARBA" id="ARBA00024343"/>
    </source>
</evidence>
<dbReference type="SMART" id="SM00380">
    <property type="entry name" value="AP2"/>
    <property type="match status" value="1"/>
</dbReference>
<comment type="caution">
    <text evidence="9">The sequence shown here is derived from an EMBL/GenBank/DDBJ whole genome shotgun (WGS) entry which is preliminary data.</text>
</comment>
<dbReference type="GO" id="GO:0005634">
    <property type="term" value="C:nucleus"/>
    <property type="evidence" value="ECO:0007669"/>
    <property type="project" value="UniProtKB-SubCell"/>
</dbReference>
<reference evidence="10" key="1">
    <citation type="journal article" date="2020" name="Nat. Commun.">
        <title>Genome sequence of the cluster root forming white lupin.</title>
        <authorList>
            <person name="Hufnagel B."/>
            <person name="Marques A."/>
            <person name="Soriano A."/>
            <person name="Marques L."/>
            <person name="Divol F."/>
            <person name="Doumas P."/>
            <person name="Sallet E."/>
            <person name="Mancinotti D."/>
            <person name="Carrere S."/>
            <person name="Marande W."/>
            <person name="Arribat S."/>
            <person name="Keller J."/>
            <person name="Huneau C."/>
            <person name="Blein T."/>
            <person name="Aime D."/>
            <person name="Laguerre M."/>
            <person name="Taylor J."/>
            <person name="Schubert V."/>
            <person name="Nelson M."/>
            <person name="Geu-Flores F."/>
            <person name="Crespi M."/>
            <person name="Gallardo-Guerrero K."/>
            <person name="Delaux P.-M."/>
            <person name="Salse J."/>
            <person name="Berges H."/>
            <person name="Guyot R."/>
            <person name="Gouzy J."/>
            <person name="Peret B."/>
        </authorList>
    </citation>
    <scope>NUCLEOTIDE SEQUENCE [LARGE SCALE GENOMIC DNA]</scope>
    <source>
        <strain evidence="10">cv. Amiga</strain>
    </source>
</reference>
<dbReference type="GO" id="GO:0003700">
    <property type="term" value="F:DNA-binding transcription factor activity"/>
    <property type="evidence" value="ECO:0007669"/>
    <property type="project" value="InterPro"/>
</dbReference>
<keyword evidence="7" id="KW-0539">Nucleus</keyword>
<dbReference type="PROSITE" id="PS51032">
    <property type="entry name" value="AP2_ERF"/>
    <property type="match status" value="1"/>
</dbReference>
<dbReference type="GO" id="GO:0009873">
    <property type="term" value="P:ethylene-activated signaling pathway"/>
    <property type="evidence" value="ECO:0007669"/>
    <property type="project" value="UniProtKB-KW"/>
</dbReference>
<evidence type="ECO:0000313" key="10">
    <source>
        <dbReference type="Proteomes" id="UP000447434"/>
    </source>
</evidence>
<dbReference type="EMBL" id="WOCE01000009">
    <property type="protein sequence ID" value="KAE9607671.1"/>
    <property type="molecule type" value="Genomic_DNA"/>
</dbReference>
<dbReference type="Pfam" id="PF00847">
    <property type="entry name" value="AP2"/>
    <property type="match status" value="1"/>
</dbReference>
<keyword evidence="4" id="KW-0238">DNA-binding</keyword>
<dbReference type="InterPro" id="IPR051758">
    <property type="entry name" value="ERF/AP2-like"/>
</dbReference>
<dbReference type="InterPro" id="IPR016177">
    <property type="entry name" value="DNA-bd_dom_sf"/>
</dbReference>
<name>A0A6A5LQ22_LUPAL</name>
<dbReference type="InterPro" id="IPR036955">
    <property type="entry name" value="AP2/ERF_dom_sf"/>
</dbReference>
<evidence type="ECO:0000256" key="4">
    <source>
        <dbReference type="ARBA" id="ARBA00023125"/>
    </source>
</evidence>
<sequence>MQVKKAELEIGPSLPNTNTIDSFFSHFQPPNTTTHITNSILERLGSSVYLRQIEMLQNFYKDTIVNGSFISTTTNSLVSTRKKKMYRGVRQRQWGKWVAEIRLTQNRKRVWLGTFDSPESAAYAYDCAAYKLRGEYARLNFPNLNDSKIICNLLGFDDSMRLVALKSSVDAKIKAICHKVKKEKAKIKSDAKKLGSCDSNMNDNGYCDSEKPQKIESMSSSCSSSSLMLSASSFCDGLTNEFLSPSVSNECATMVTEESGFEECCSLARMPSFDPELIWEVLGN</sequence>
<keyword evidence="6" id="KW-0804">Transcription</keyword>
<evidence type="ECO:0000256" key="3">
    <source>
        <dbReference type="ARBA" id="ARBA00023015"/>
    </source>
</evidence>
<dbReference type="CDD" id="cd00018">
    <property type="entry name" value="AP2"/>
    <property type="match status" value="1"/>
</dbReference>
<evidence type="ECO:0000256" key="2">
    <source>
        <dbReference type="ARBA" id="ARBA00022745"/>
    </source>
</evidence>
<proteinExistence type="inferred from homology"/>
<dbReference type="PRINTS" id="PR00367">
    <property type="entry name" value="ETHRSPELEMNT"/>
</dbReference>
<dbReference type="OrthoDB" id="785956at2759"/>
<dbReference type="AlphaFoldDB" id="A0A6A5LQ22"/>
<protein>
    <submittedName>
        <fullName evidence="9">Putative transcription factor AP2-EREBP family</fullName>
    </submittedName>
</protein>
<evidence type="ECO:0000313" key="9">
    <source>
        <dbReference type="EMBL" id="KAE9607671.1"/>
    </source>
</evidence>
<evidence type="ECO:0000256" key="6">
    <source>
        <dbReference type="ARBA" id="ARBA00023163"/>
    </source>
</evidence>
<dbReference type="SUPFAM" id="SSF54171">
    <property type="entry name" value="DNA-binding domain"/>
    <property type="match status" value="1"/>
</dbReference>
<dbReference type="InterPro" id="IPR001471">
    <property type="entry name" value="AP2/ERF_dom"/>
</dbReference>
<dbReference type="Proteomes" id="UP000447434">
    <property type="component" value="Chromosome 9"/>
</dbReference>
<keyword evidence="3" id="KW-0805">Transcription regulation</keyword>
<keyword evidence="10" id="KW-1185">Reference proteome</keyword>
<dbReference type="Gene3D" id="3.30.730.10">
    <property type="entry name" value="AP2/ERF domain"/>
    <property type="match status" value="1"/>
</dbReference>
<evidence type="ECO:0000256" key="7">
    <source>
        <dbReference type="ARBA" id="ARBA00023242"/>
    </source>
</evidence>
<evidence type="ECO:0000256" key="5">
    <source>
        <dbReference type="ARBA" id="ARBA00023159"/>
    </source>
</evidence>
<dbReference type="PANTHER" id="PTHR31657">
    <property type="entry name" value="ETHYLENE-RESPONSIVE TRANSCRIPTION FACTOR ERF061"/>
    <property type="match status" value="1"/>
</dbReference>
<keyword evidence="2" id="KW-0936">Ethylene signaling pathway</keyword>
<gene>
    <name evidence="9" type="ORF">Lalb_Chr09g0332531</name>
</gene>
<dbReference type="PANTHER" id="PTHR31657:SF20">
    <property type="entry name" value="ETHYLENE-RESPONSIVE TRANSCRIPTION FACTOR ERF061"/>
    <property type="match status" value="1"/>
</dbReference>
<keyword evidence="5" id="KW-0010">Activator</keyword>
<dbReference type="GO" id="GO:0000976">
    <property type="term" value="F:transcription cis-regulatory region binding"/>
    <property type="evidence" value="ECO:0007669"/>
    <property type="project" value="UniProtKB-ARBA"/>
</dbReference>
<comment type="similarity">
    <text evidence="8">Belongs to the AP2/ERF transcription factor family. ERF subfamily.</text>
</comment>
<organism evidence="9 10">
    <name type="scientific">Lupinus albus</name>
    <name type="common">White lupine</name>
    <name type="synonym">Lupinus termis</name>
    <dbReference type="NCBI Taxonomy" id="3870"/>
    <lineage>
        <taxon>Eukaryota</taxon>
        <taxon>Viridiplantae</taxon>
        <taxon>Streptophyta</taxon>
        <taxon>Embryophyta</taxon>
        <taxon>Tracheophyta</taxon>
        <taxon>Spermatophyta</taxon>
        <taxon>Magnoliopsida</taxon>
        <taxon>eudicotyledons</taxon>
        <taxon>Gunneridae</taxon>
        <taxon>Pentapetalae</taxon>
        <taxon>rosids</taxon>
        <taxon>fabids</taxon>
        <taxon>Fabales</taxon>
        <taxon>Fabaceae</taxon>
        <taxon>Papilionoideae</taxon>
        <taxon>50 kb inversion clade</taxon>
        <taxon>genistoids sensu lato</taxon>
        <taxon>core genistoids</taxon>
        <taxon>Genisteae</taxon>
        <taxon>Lupinus</taxon>
    </lineage>
</organism>